<keyword evidence="2" id="KW-0547">Nucleotide-binding</keyword>
<feature type="domain" description="ABC transporter" evidence="4">
    <location>
        <begin position="4"/>
        <end position="235"/>
    </location>
</feature>
<sequence length="247" mass="26986">MNALETVGLGKRYRQRWARERWARERWAREKWALRDAGVAVPAGARAALVGPNGAGKSTLLNLVSGLLRPTSGRVEVFGRPLERAAVAFVAQDKPLYRRWSVDDMLRFGAATNARWDRAAARSLLDGHDIGPRERVDRLSGGQRTLLALALAVGKRADLVVLDEPLAELDPLARVQVMGVVRELEATVLLSSHILADLAGVCDHLILLGGGRVRLCGGFAELLGDRPATGLEDLVLHHLRNLPEEAR</sequence>
<evidence type="ECO:0000313" key="5">
    <source>
        <dbReference type="EMBL" id="SDK76940.1"/>
    </source>
</evidence>
<dbReference type="CDD" id="cd03230">
    <property type="entry name" value="ABC_DR_subfamily_A"/>
    <property type="match status" value="1"/>
</dbReference>
<dbReference type="PANTHER" id="PTHR42939:SF1">
    <property type="entry name" value="ABC TRANSPORTER ATP-BINDING PROTEIN ALBC-RELATED"/>
    <property type="match status" value="1"/>
</dbReference>
<dbReference type="GO" id="GO:0016887">
    <property type="term" value="F:ATP hydrolysis activity"/>
    <property type="evidence" value="ECO:0007669"/>
    <property type="project" value="InterPro"/>
</dbReference>
<keyword evidence="1" id="KW-0813">Transport</keyword>
<evidence type="ECO:0000256" key="3">
    <source>
        <dbReference type="ARBA" id="ARBA00022840"/>
    </source>
</evidence>
<gene>
    <name evidence="5" type="ORF">SAMN05421874_11136</name>
</gene>
<dbReference type="InterPro" id="IPR003439">
    <property type="entry name" value="ABC_transporter-like_ATP-bd"/>
</dbReference>
<dbReference type="STRING" id="683260.SAMN05421874_11136"/>
<dbReference type="InterPro" id="IPR027417">
    <property type="entry name" value="P-loop_NTPase"/>
</dbReference>
<dbReference type="PANTHER" id="PTHR42939">
    <property type="entry name" value="ABC TRANSPORTER ATP-BINDING PROTEIN ALBC-RELATED"/>
    <property type="match status" value="1"/>
</dbReference>
<protein>
    <submittedName>
        <fullName evidence="5">ABC-2 type transport system ATP-binding protein</fullName>
    </submittedName>
</protein>
<dbReference type="Proteomes" id="UP000198683">
    <property type="component" value="Unassembled WGS sequence"/>
</dbReference>
<name>A0A1G9ELA4_9ACTN</name>
<dbReference type="InterPro" id="IPR051782">
    <property type="entry name" value="ABC_Transporter_VariousFunc"/>
</dbReference>
<evidence type="ECO:0000259" key="4">
    <source>
        <dbReference type="PROSITE" id="PS50893"/>
    </source>
</evidence>
<keyword evidence="6" id="KW-1185">Reference proteome</keyword>
<evidence type="ECO:0000256" key="2">
    <source>
        <dbReference type="ARBA" id="ARBA00022741"/>
    </source>
</evidence>
<evidence type="ECO:0000256" key="1">
    <source>
        <dbReference type="ARBA" id="ARBA00022448"/>
    </source>
</evidence>
<dbReference type="PROSITE" id="PS00211">
    <property type="entry name" value="ABC_TRANSPORTER_1"/>
    <property type="match status" value="1"/>
</dbReference>
<dbReference type="AlphaFoldDB" id="A0A1G9ELA4"/>
<dbReference type="InterPro" id="IPR003593">
    <property type="entry name" value="AAA+_ATPase"/>
</dbReference>
<dbReference type="PROSITE" id="PS50893">
    <property type="entry name" value="ABC_TRANSPORTER_2"/>
    <property type="match status" value="1"/>
</dbReference>
<keyword evidence="3 5" id="KW-0067">ATP-binding</keyword>
<dbReference type="InterPro" id="IPR017871">
    <property type="entry name" value="ABC_transporter-like_CS"/>
</dbReference>
<dbReference type="SUPFAM" id="SSF52540">
    <property type="entry name" value="P-loop containing nucleoside triphosphate hydrolases"/>
    <property type="match status" value="1"/>
</dbReference>
<organism evidence="5 6">
    <name type="scientific">Nonomuraea maritima</name>
    <dbReference type="NCBI Taxonomy" id="683260"/>
    <lineage>
        <taxon>Bacteria</taxon>
        <taxon>Bacillati</taxon>
        <taxon>Actinomycetota</taxon>
        <taxon>Actinomycetes</taxon>
        <taxon>Streptosporangiales</taxon>
        <taxon>Streptosporangiaceae</taxon>
        <taxon>Nonomuraea</taxon>
    </lineage>
</organism>
<dbReference type="OrthoDB" id="3266715at2"/>
<evidence type="ECO:0000313" key="6">
    <source>
        <dbReference type="Proteomes" id="UP000198683"/>
    </source>
</evidence>
<dbReference type="Pfam" id="PF00005">
    <property type="entry name" value="ABC_tran"/>
    <property type="match status" value="1"/>
</dbReference>
<reference evidence="5 6" key="1">
    <citation type="submission" date="2016-10" db="EMBL/GenBank/DDBJ databases">
        <authorList>
            <person name="de Groot N.N."/>
        </authorList>
    </citation>
    <scope>NUCLEOTIDE SEQUENCE [LARGE SCALE GENOMIC DNA]</scope>
    <source>
        <strain evidence="5 6">CGMCC 4.5681</strain>
    </source>
</reference>
<dbReference type="GO" id="GO:0005524">
    <property type="term" value="F:ATP binding"/>
    <property type="evidence" value="ECO:0007669"/>
    <property type="project" value="UniProtKB-KW"/>
</dbReference>
<accession>A0A1G9ELA4</accession>
<dbReference type="EMBL" id="FNFB01000011">
    <property type="protein sequence ID" value="SDK76940.1"/>
    <property type="molecule type" value="Genomic_DNA"/>
</dbReference>
<dbReference type="Gene3D" id="3.40.50.300">
    <property type="entry name" value="P-loop containing nucleotide triphosphate hydrolases"/>
    <property type="match status" value="1"/>
</dbReference>
<dbReference type="RefSeq" id="WP_090766827.1">
    <property type="nucleotide sequence ID" value="NZ_FNFB01000011.1"/>
</dbReference>
<dbReference type="SMART" id="SM00382">
    <property type="entry name" value="AAA"/>
    <property type="match status" value="1"/>
</dbReference>
<proteinExistence type="predicted"/>